<proteinExistence type="predicted"/>
<dbReference type="EMBL" id="KV417294">
    <property type="protein sequence ID" value="KZO94474.1"/>
    <property type="molecule type" value="Genomic_DNA"/>
</dbReference>
<dbReference type="Proteomes" id="UP000076738">
    <property type="component" value="Unassembled WGS sequence"/>
</dbReference>
<evidence type="ECO:0000256" key="1">
    <source>
        <dbReference type="ARBA" id="ARBA00023002"/>
    </source>
</evidence>
<evidence type="ECO:0000313" key="3">
    <source>
        <dbReference type="Proteomes" id="UP000076738"/>
    </source>
</evidence>
<dbReference type="PANTHER" id="PTHR43157:SF31">
    <property type="entry name" value="PHOSPHATIDYLINOSITOL-GLYCAN BIOSYNTHESIS CLASS F PROTEIN"/>
    <property type="match status" value="1"/>
</dbReference>
<keyword evidence="3" id="KW-1185">Reference proteome</keyword>
<keyword evidence="1" id="KW-0560">Oxidoreductase</keyword>
<sequence length="336" mass="36783">MKFTLREVIRHQLRPLPEVSTFAVDLTGKVVIVTGANIGLGFETAKHLASMKPAKLILACRTPETGNKAAADITQATGCSTVVCWQLDLSDPESVKAFADKFEREGGGKLDILIENAAVGLFSWKRAVTGWEQTIATNHLGTAHLALRMLPFLLKAEKPRLVIVASDVHYFVTDPNEADTDGVLQRLNDQKQKGKFYAISNRYQVSKLFNVLYARALSSHLPRGTSLTVNAVNPGLCVSSLLRDLNPVVRIPLRALSRPVARSTEVGSRVFVHAAVATELDGKTGEFLQSCKVDEPSDFVISERGASASRRLWTDTLADLSEFDDQVPVGVNRYLQ</sequence>
<organism evidence="2 3">
    <name type="scientific">Calocera viscosa (strain TUFC12733)</name>
    <dbReference type="NCBI Taxonomy" id="1330018"/>
    <lineage>
        <taxon>Eukaryota</taxon>
        <taxon>Fungi</taxon>
        <taxon>Dikarya</taxon>
        <taxon>Basidiomycota</taxon>
        <taxon>Agaricomycotina</taxon>
        <taxon>Dacrymycetes</taxon>
        <taxon>Dacrymycetales</taxon>
        <taxon>Dacrymycetaceae</taxon>
        <taxon>Calocera</taxon>
    </lineage>
</organism>
<dbReference type="PANTHER" id="PTHR43157">
    <property type="entry name" value="PHOSPHATIDYLINOSITOL-GLYCAN BIOSYNTHESIS CLASS F PROTEIN-RELATED"/>
    <property type="match status" value="1"/>
</dbReference>
<dbReference type="InterPro" id="IPR036291">
    <property type="entry name" value="NAD(P)-bd_dom_sf"/>
</dbReference>
<dbReference type="Pfam" id="PF00106">
    <property type="entry name" value="adh_short"/>
    <property type="match status" value="1"/>
</dbReference>
<dbReference type="PRINTS" id="PR00081">
    <property type="entry name" value="GDHRDH"/>
</dbReference>
<evidence type="ECO:0000313" key="2">
    <source>
        <dbReference type="EMBL" id="KZO94474.1"/>
    </source>
</evidence>
<reference evidence="2 3" key="1">
    <citation type="journal article" date="2016" name="Mol. Biol. Evol.">
        <title>Comparative Genomics of Early-Diverging Mushroom-Forming Fungi Provides Insights into the Origins of Lignocellulose Decay Capabilities.</title>
        <authorList>
            <person name="Nagy L.G."/>
            <person name="Riley R."/>
            <person name="Tritt A."/>
            <person name="Adam C."/>
            <person name="Daum C."/>
            <person name="Floudas D."/>
            <person name="Sun H."/>
            <person name="Yadav J.S."/>
            <person name="Pangilinan J."/>
            <person name="Larsson K.H."/>
            <person name="Matsuura K."/>
            <person name="Barry K."/>
            <person name="Labutti K."/>
            <person name="Kuo R."/>
            <person name="Ohm R.A."/>
            <person name="Bhattacharya S.S."/>
            <person name="Shirouzu T."/>
            <person name="Yoshinaga Y."/>
            <person name="Martin F.M."/>
            <person name="Grigoriev I.V."/>
            <person name="Hibbett D.S."/>
        </authorList>
    </citation>
    <scope>NUCLEOTIDE SEQUENCE [LARGE SCALE GENOMIC DNA]</scope>
    <source>
        <strain evidence="2 3">TUFC12733</strain>
    </source>
</reference>
<accession>A0A167KBL9</accession>
<dbReference type="SUPFAM" id="SSF51735">
    <property type="entry name" value="NAD(P)-binding Rossmann-fold domains"/>
    <property type="match status" value="1"/>
</dbReference>
<dbReference type="OrthoDB" id="542013at2759"/>
<protein>
    <submittedName>
        <fullName evidence="2">Short-chain dehydrogenase</fullName>
    </submittedName>
</protein>
<dbReference type="Gene3D" id="3.40.50.720">
    <property type="entry name" value="NAD(P)-binding Rossmann-like Domain"/>
    <property type="match status" value="1"/>
</dbReference>
<name>A0A167KBL9_CALVF</name>
<dbReference type="STRING" id="1330018.A0A167KBL9"/>
<dbReference type="GO" id="GO:0016491">
    <property type="term" value="F:oxidoreductase activity"/>
    <property type="evidence" value="ECO:0007669"/>
    <property type="project" value="UniProtKB-KW"/>
</dbReference>
<gene>
    <name evidence="2" type="ORF">CALVIDRAFT_599859</name>
</gene>
<dbReference type="AlphaFoldDB" id="A0A167KBL9"/>
<dbReference type="InterPro" id="IPR002347">
    <property type="entry name" value="SDR_fam"/>
</dbReference>